<dbReference type="STRING" id="84029.CROST_21430"/>
<dbReference type="Pfam" id="PF12698">
    <property type="entry name" value="ABC2_membrane_3"/>
    <property type="match status" value="1"/>
</dbReference>
<keyword evidence="6" id="KW-1185">Reference proteome</keyword>
<evidence type="ECO:0000256" key="4">
    <source>
        <dbReference type="ARBA" id="ARBA00023136"/>
    </source>
</evidence>
<dbReference type="RefSeq" id="WP_077833607.1">
    <property type="nucleotide sequence ID" value="NZ_CP096983.1"/>
</dbReference>
<dbReference type="KEGG" id="crw:CROST_044500"/>
<sequence>MKNTTMIVFKKEIKDIFRDRKTIIFSILVPMLLLPLISFFMSNVVNKSEKNVKENLKIAIVDKGSSSLGGYLKKQKNIKIVKSNNIKSDVKDGKILVAVTIPKNFDEELKKDTNTKITLTYDNSSTDAMTAYDIINSYVDGYSKSIVSMRLTKRNINPEVLTPVKVNVDKTQKDSGAGALMVTILVPLLLMLYSATGVVGPSVDLGAGEKERGTLEPLLTTKASRLSILWGKILAISVVGIIISLASLVGVCITINQKGGMFSSGSGINLGLETILLIMILPIITTIVFGAIELAISIYARSFKEAQTYLSPVTIISIVLVYLVMMKDPKNIEMLYFNIPITNATCLIKEFLVGIHNYTHIAITFGWMIVYLIAALSFARYMFNREEVIFRS</sequence>
<dbReference type="PANTHER" id="PTHR43471:SF3">
    <property type="entry name" value="ABC TRANSPORTER PERMEASE PROTEIN NATB"/>
    <property type="match status" value="1"/>
</dbReference>
<name>A0A1S8L5V2_9CLOT</name>
<dbReference type="PANTHER" id="PTHR43471">
    <property type="entry name" value="ABC TRANSPORTER PERMEASE"/>
    <property type="match status" value="1"/>
</dbReference>
<evidence type="ECO:0000256" key="1">
    <source>
        <dbReference type="ARBA" id="ARBA00004141"/>
    </source>
</evidence>
<evidence type="ECO:0000256" key="2">
    <source>
        <dbReference type="ARBA" id="ARBA00022692"/>
    </source>
</evidence>
<gene>
    <name evidence="5" type="primary">natB</name>
    <name evidence="5" type="ORF">CROST_044500</name>
</gene>
<dbReference type="EMBL" id="CP096983">
    <property type="protein sequence ID" value="URZ13684.1"/>
    <property type="molecule type" value="Genomic_DNA"/>
</dbReference>
<dbReference type="GO" id="GO:0140359">
    <property type="term" value="F:ABC-type transporter activity"/>
    <property type="evidence" value="ECO:0007669"/>
    <property type="project" value="InterPro"/>
</dbReference>
<reference evidence="5 6" key="1">
    <citation type="submission" date="2022-04" db="EMBL/GenBank/DDBJ databases">
        <title>Genome sequence of C. roseum typestrain.</title>
        <authorList>
            <person name="Poehlein A."/>
            <person name="Schoch T."/>
            <person name="Duerre P."/>
            <person name="Daniel R."/>
        </authorList>
    </citation>
    <scope>NUCLEOTIDE SEQUENCE [LARGE SCALE GENOMIC DNA]</scope>
    <source>
        <strain evidence="5 6">DSM 7320</strain>
    </source>
</reference>
<dbReference type="Gene3D" id="3.40.1710.10">
    <property type="entry name" value="abc type-2 transporter like domain"/>
    <property type="match status" value="1"/>
</dbReference>
<dbReference type="AlphaFoldDB" id="A0A1S8L5V2"/>
<evidence type="ECO:0000313" key="5">
    <source>
        <dbReference type="EMBL" id="URZ13684.1"/>
    </source>
</evidence>
<dbReference type="Proteomes" id="UP000190951">
    <property type="component" value="Chromosome"/>
</dbReference>
<proteinExistence type="predicted"/>
<dbReference type="GO" id="GO:0016020">
    <property type="term" value="C:membrane"/>
    <property type="evidence" value="ECO:0007669"/>
    <property type="project" value="UniProtKB-SubCell"/>
</dbReference>
<organism evidence="5 6">
    <name type="scientific">Clostridium felsineum</name>
    <dbReference type="NCBI Taxonomy" id="36839"/>
    <lineage>
        <taxon>Bacteria</taxon>
        <taxon>Bacillati</taxon>
        <taxon>Bacillota</taxon>
        <taxon>Clostridia</taxon>
        <taxon>Eubacteriales</taxon>
        <taxon>Clostridiaceae</taxon>
        <taxon>Clostridium</taxon>
    </lineage>
</organism>
<comment type="subcellular location">
    <subcellularLocation>
        <location evidence="1">Membrane</location>
        <topology evidence="1">Multi-pass membrane protein</topology>
    </subcellularLocation>
</comment>
<protein>
    <submittedName>
        <fullName evidence="5">ABC transporter permease protein NatB</fullName>
    </submittedName>
</protein>
<dbReference type="InterPro" id="IPR013525">
    <property type="entry name" value="ABC2_TM"/>
</dbReference>
<keyword evidence="2" id="KW-0812">Transmembrane</keyword>
<evidence type="ECO:0000313" key="6">
    <source>
        <dbReference type="Proteomes" id="UP000190951"/>
    </source>
</evidence>
<accession>A0A1S8L5V2</accession>
<keyword evidence="3" id="KW-1133">Transmembrane helix</keyword>
<evidence type="ECO:0000256" key="3">
    <source>
        <dbReference type="ARBA" id="ARBA00022989"/>
    </source>
</evidence>
<keyword evidence="4" id="KW-0472">Membrane</keyword>